<dbReference type="Proteomes" id="UP001236800">
    <property type="component" value="Chromosome"/>
</dbReference>
<organism evidence="1">
    <name type="scientific">Shewanella oncorhynchi</name>
    <dbReference type="NCBI Taxonomy" id="2726434"/>
    <lineage>
        <taxon>Bacteria</taxon>
        <taxon>Pseudomonadati</taxon>
        <taxon>Pseudomonadota</taxon>
        <taxon>Gammaproteobacteria</taxon>
        <taxon>Alteromonadales</taxon>
        <taxon>Shewanellaceae</taxon>
        <taxon>Shewanella</taxon>
    </lineage>
</organism>
<dbReference type="AlphaFoldDB" id="A0AA50Q3U3"/>
<protein>
    <submittedName>
        <fullName evidence="1">Uncharacterized protein</fullName>
    </submittedName>
</protein>
<dbReference type="RefSeq" id="WP_306684512.1">
    <property type="nucleotide sequence ID" value="NZ_CP132914.1"/>
</dbReference>
<evidence type="ECO:0000313" key="1">
    <source>
        <dbReference type="EMBL" id="WMB73644.1"/>
    </source>
</evidence>
<gene>
    <name evidence="1" type="ORF">RA178_03195</name>
</gene>
<name>A0AA50Q3U3_9GAMM</name>
<dbReference type="EMBL" id="CP132914">
    <property type="protein sequence ID" value="WMB73644.1"/>
    <property type="molecule type" value="Genomic_DNA"/>
</dbReference>
<proteinExistence type="predicted"/>
<dbReference type="KEGG" id="sog:RA178_03195"/>
<dbReference type="GeneID" id="301338157"/>
<reference evidence="1" key="1">
    <citation type="submission" date="2023-08" db="EMBL/GenBank/DDBJ databases">
        <title>Complete genome sequence of Shewanella oncorhynchi Z-P2, a siderophore putrebactin-producing bacterium.</title>
        <authorList>
            <person name="Zhang Y."/>
        </authorList>
    </citation>
    <scope>NUCLEOTIDE SEQUENCE</scope>
    <source>
        <strain evidence="1">Z-P2</strain>
    </source>
</reference>
<accession>A0AA50Q3U3</accession>
<sequence>MASSIAIYLYFTKKESIGSIFTMLKNYAYQQTLSELKEKLEKLSDYNAKDSIHHEQIINIVNDIVGQMNGNDHLKVHFKVIITRFERMISERDRLTEPLKRSLVAEFRERLRHLNVENFDEIVGK</sequence>